<organism evidence="8 9">
    <name type="scientific">Halostreptopolyspora alba</name>
    <dbReference type="NCBI Taxonomy" id="2487137"/>
    <lineage>
        <taxon>Bacteria</taxon>
        <taxon>Bacillati</taxon>
        <taxon>Actinomycetota</taxon>
        <taxon>Actinomycetes</taxon>
        <taxon>Streptosporangiales</taxon>
        <taxon>Nocardiopsidaceae</taxon>
        <taxon>Halostreptopolyspora</taxon>
    </lineage>
</organism>
<dbReference type="GO" id="GO:0006352">
    <property type="term" value="P:DNA-templated transcription initiation"/>
    <property type="evidence" value="ECO:0007669"/>
    <property type="project" value="InterPro"/>
</dbReference>
<dbReference type="RefSeq" id="WP_123201529.1">
    <property type="nucleotide sequence ID" value="NZ_RJMB01000011.1"/>
</dbReference>
<dbReference type="Pfam" id="PF04542">
    <property type="entry name" value="Sigma70_r2"/>
    <property type="match status" value="1"/>
</dbReference>
<keyword evidence="4" id="KW-0238">DNA-binding</keyword>
<evidence type="ECO:0000256" key="3">
    <source>
        <dbReference type="ARBA" id="ARBA00023082"/>
    </source>
</evidence>
<keyword evidence="9" id="KW-1185">Reference proteome</keyword>
<dbReference type="CDD" id="cd06171">
    <property type="entry name" value="Sigma70_r4"/>
    <property type="match status" value="1"/>
</dbReference>
<dbReference type="AlphaFoldDB" id="A0A3N0E945"/>
<comment type="caution">
    <text evidence="8">The sequence shown here is derived from an EMBL/GenBank/DDBJ whole genome shotgun (WGS) entry which is preliminary data.</text>
</comment>
<feature type="domain" description="RNA polymerase sigma factor 70 region 4 type 2" evidence="7">
    <location>
        <begin position="123"/>
        <end position="175"/>
    </location>
</feature>
<dbReference type="InterPro" id="IPR039425">
    <property type="entry name" value="RNA_pol_sigma-70-like"/>
</dbReference>
<dbReference type="EMBL" id="RJMB01000011">
    <property type="protein sequence ID" value="RNL84358.1"/>
    <property type="molecule type" value="Genomic_DNA"/>
</dbReference>
<evidence type="ECO:0000313" key="8">
    <source>
        <dbReference type="EMBL" id="RNL84358.1"/>
    </source>
</evidence>
<dbReference type="Gene3D" id="1.10.10.10">
    <property type="entry name" value="Winged helix-like DNA-binding domain superfamily/Winged helix DNA-binding domain"/>
    <property type="match status" value="1"/>
</dbReference>
<keyword evidence="5" id="KW-0804">Transcription</keyword>
<dbReference type="NCBIfam" id="TIGR02937">
    <property type="entry name" value="sigma70-ECF"/>
    <property type="match status" value="1"/>
</dbReference>
<dbReference type="SUPFAM" id="SSF88946">
    <property type="entry name" value="Sigma2 domain of RNA polymerase sigma factors"/>
    <property type="match status" value="1"/>
</dbReference>
<evidence type="ECO:0000259" key="6">
    <source>
        <dbReference type="Pfam" id="PF04542"/>
    </source>
</evidence>
<dbReference type="PANTHER" id="PTHR43133">
    <property type="entry name" value="RNA POLYMERASE ECF-TYPE SIGMA FACTO"/>
    <property type="match status" value="1"/>
</dbReference>
<dbReference type="InterPro" id="IPR013249">
    <property type="entry name" value="RNA_pol_sigma70_r4_t2"/>
</dbReference>
<comment type="similarity">
    <text evidence="1">Belongs to the sigma-70 factor family. ECF subfamily.</text>
</comment>
<evidence type="ECO:0000313" key="9">
    <source>
        <dbReference type="Proteomes" id="UP000269198"/>
    </source>
</evidence>
<dbReference type="OrthoDB" id="5243867at2"/>
<dbReference type="GO" id="GO:0016987">
    <property type="term" value="F:sigma factor activity"/>
    <property type="evidence" value="ECO:0007669"/>
    <property type="project" value="UniProtKB-KW"/>
</dbReference>
<reference evidence="8 9" key="1">
    <citation type="submission" date="2018-11" db="EMBL/GenBank/DDBJ databases">
        <title>The genome draft of YIM 96095.</title>
        <authorList>
            <person name="Tang S.-K."/>
            <person name="Chunyu W.-X."/>
            <person name="Feng Y.-Z."/>
        </authorList>
    </citation>
    <scope>NUCLEOTIDE SEQUENCE [LARGE SCALE GENOMIC DNA]</scope>
    <source>
        <strain evidence="8 9">YIM 96095</strain>
    </source>
</reference>
<evidence type="ECO:0000256" key="2">
    <source>
        <dbReference type="ARBA" id="ARBA00023015"/>
    </source>
</evidence>
<dbReference type="InterPro" id="IPR036388">
    <property type="entry name" value="WH-like_DNA-bd_sf"/>
</dbReference>
<dbReference type="SUPFAM" id="SSF88659">
    <property type="entry name" value="Sigma3 and sigma4 domains of RNA polymerase sigma factors"/>
    <property type="match status" value="1"/>
</dbReference>
<accession>A0A3N0E945</accession>
<evidence type="ECO:0000256" key="4">
    <source>
        <dbReference type="ARBA" id="ARBA00023125"/>
    </source>
</evidence>
<sequence length="197" mass="22727">MSNDAEPDPRRIATDPAAFERFYREHVAAIQRFVARRVADPYRAADLTADIFLRVIDSAHTYRPGRGGAVAWLYGIARNVVAGEWRQRHREHQARRRLSGRRLLAEEDLARIEARIDAQAQSRRLYAAMERLTAKERAVLELVALEEMPLRHVADALDIQPMTARVRLYRARRTMREWLEDHPAEDAPPQLTSEVPS</sequence>
<keyword evidence="2" id="KW-0805">Transcription regulation</keyword>
<dbReference type="InterPro" id="IPR013325">
    <property type="entry name" value="RNA_pol_sigma_r2"/>
</dbReference>
<gene>
    <name evidence="8" type="ORF">EFW17_12425</name>
</gene>
<feature type="domain" description="RNA polymerase sigma-70 region 2" evidence="6">
    <location>
        <begin position="22"/>
        <end position="90"/>
    </location>
</feature>
<dbReference type="PANTHER" id="PTHR43133:SF8">
    <property type="entry name" value="RNA POLYMERASE SIGMA FACTOR HI_1459-RELATED"/>
    <property type="match status" value="1"/>
</dbReference>
<dbReference type="InterPro" id="IPR014284">
    <property type="entry name" value="RNA_pol_sigma-70_dom"/>
</dbReference>
<dbReference type="Pfam" id="PF08281">
    <property type="entry name" value="Sigma70_r4_2"/>
    <property type="match status" value="1"/>
</dbReference>
<dbReference type="InterPro" id="IPR007627">
    <property type="entry name" value="RNA_pol_sigma70_r2"/>
</dbReference>
<protein>
    <submittedName>
        <fullName evidence="8">Sigma-70 family RNA polymerase sigma factor</fullName>
    </submittedName>
</protein>
<evidence type="ECO:0000259" key="7">
    <source>
        <dbReference type="Pfam" id="PF08281"/>
    </source>
</evidence>
<evidence type="ECO:0000256" key="5">
    <source>
        <dbReference type="ARBA" id="ARBA00023163"/>
    </source>
</evidence>
<dbReference type="InterPro" id="IPR013324">
    <property type="entry name" value="RNA_pol_sigma_r3/r4-like"/>
</dbReference>
<name>A0A3N0E945_9ACTN</name>
<dbReference type="GO" id="GO:0003677">
    <property type="term" value="F:DNA binding"/>
    <property type="evidence" value="ECO:0007669"/>
    <property type="project" value="UniProtKB-KW"/>
</dbReference>
<proteinExistence type="inferred from homology"/>
<dbReference type="Proteomes" id="UP000269198">
    <property type="component" value="Unassembled WGS sequence"/>
</dbReference>
<dbReference type="Gene3D" id="1.10.1740.10">
    <property type="match status" value="1"/>
</dbReference>
<keyword evidence="3" id="KW-0731">Sigma factor</keyword>
<evidence type="ECO:0000256" key="1">
    <source>
        <dbReference type="ARBA" id="ARBA00010641"/>
    </source>
</evidence>